<proteinExistence type="predicted"/>
<dbReference type="InterPro" id="IPR036415">
    <property type="entry name" value="Lamin_tail_dom_sf"/>
</dbReference>
<dbReference type="GO" id="GO:0005509">
    <property type="term" value="F:calcium ion binding"/>
    <property type="evidence" value="ECO:0007669"/>
    <property type="project" value="InterPro"/>
</dbReference>
<feature type="signal peptide" evidence="4">
    <location>
        <begin position="1"/>
        <end position="23"/>
    </location>
</feature>
<evidence type="ECO:0000313" key="7">
    <source>
        <dbReference type="Proteomes" id="UP000249061"/>
    </source>
</evidence>
<dbReference type="InterPro" id="IPR003367">
    <property type="entry name" value="Thrombospondin_3-like_rpt"/>
</dbReference>
<feature type="domain" description="LTD" evidence="5">
    <location>
        <begin position="449"/>
        <end position="588"/>
    </location>
</feature>
<dbReference type="SUPFAM" id="SSF103647">
    <property type="entry name" value="TSP type-3 repeat"/>
    <property type="match status" value="2"/>
</dbReference>
<evidence type="ECO:0000313" key="6">
    <source>
        <dbReference type="EMBL" id="PZR09399.1"/>
    </source>
</evidence>
<evidence type="ECO:0000256" key="2">
    <source>
        <dbReference type="ARBA" id="ARBA00022837"/>
    </source>
</evidence>
<sequence>MRSCSRFAPWLALLFLGACGKSAGECEPGKTYPCYSGAAGTEGVGLCHGGTALCGASGSLGACMGETTPQPELCDGDDNDCDAELDEGVTNACGGCTTLANKPGDGCPPCGTWSCSGREALTCTGGRLNNCGACDAADVTGLNASCTGANGCGGVTACADDGVTSTCVAPEKNNCGVCGLPDVNGVGDACTTGGCSGTLACNAAGNGTVCGGPNRNNCNACGQPDVSGLGVRCTLSGPGCGVTACNANGDGTTCVASQMDPDGDGTANPCDNCPLHSNAAQTDGDGDGVGDACDTCPMSPGAAQTDTDGDGRGDACDNCPSVMNPTQGDADNDGLGDACDNDSDNDGVANAPDNCVNVANANQLDGDGDGKGDACDNCASVSNASQLDVDTDGRGDACDNCLNAANANQLDGDGDGKGDACDNCVSAANAAQTNADNDQFGDACDNCPTVPGDQTDADGDGRGDVCDIVISELAAAGPSGADDEFVELFNASNQAVPVAGWVLQYVSSGGSVQSIGVLPGGASIPARGFYLVTSKTSAGYSGSATPDFIVVTGAGVPKALSLSATSGAVRLALPGTPVVVSDAVGYGGTVGEGTTSPVGAWGSSSPYAGASLERKASAGSTEATMTGSEMSAGNNRDSQDNAADFIQRAARQPQNRSSPAEP</sequence>
<reference evidence="6 7" key="1">
    <citation type="submission" date="2017-08" db="EMBL/GenBank/DDBJ databases">
        <title>Infants hospitalized years apart are colonized by the same room-sourced microbial strains.</title>
        <authorList>
            <person name="Brooks B."/>
            <person name="Olm M.R."/>
            <person name="Firek B.A."/>
            <person name="Baker R."/>
            <person name="Thomas B.C."/>
            <person name="Morowitz M.J."/>
            <person name="Banfield J.F."/>
        </authorList>
    </citation>
    <scope>NUCLEOTIDE SEQUENCE [LARGE SCALE GENOMIC DNA]</scope>
    <source>
        <strain evidence="6">S2_003_000_R2_14</strain>
    </source>
</reference>
<dbReference type="SUPFAM" id="SSF74853">
    <property type="entry name" value="Lamin A/C globular tail domain"/>
    <property type="match status" value="1"/>
</dbReference>
<dbReference type="InterPro" id="IPR028974">
    <property type="entry name" value="TSP_type-3_rpt"/>
</dbReference>
<dbReference type="Pfam" id="PF02412">
    <property type="entry name" value="TSP_3"/>
    <property type="match status" value="4"/>
</dbReference>
<evidence type="ECO:0000256" key="1">
    <source>
        <dbReference type="ARBA" id="ARBA00022729"/>
    </source>
</evidence>
<evidence type="ECO:0000256" key="3">
    <source>
        <dbReference type="SAM" id="MobiDB-lite"/>
    </source>
</evidence>
<keyword evidence="2" id="KW-0106">Calcium</keyword>
<dbReference type="Gene3D" id="2.60.40.1260">
    <property type="entry name" value="Lamin Tail domain"/>
    <property type="match status" value="1"/>
</dbReference>
<dbReference type="InterPro" id="IPR001322">
    <property type="entry name" value="Lamin_tail_dom"/>
</dbReference>
<dbReference type="Proteomes" id="UP000249061">
    <property type="component" value="Unassembled WGS sequence"/>
</dbReference>
<feature type="compositionally biased region" description="Polar residues" evidence="3">
    <location>
        <begin position="652"/>
        <end position="662"/>
    </location>
</feature>
<dbReference type="EMBL" id="QFQP01000021">
    <property type="protein sequence ID" value="PZR09399.1"/>
    <property type="molecule type" value="Genomic_DNA"/>
</dbReference>
<protein>
    <recommendedName>
        <fullName evidence="5">LTD domain-containing protein</fullName>
    </recommendedName>
</protein>
<accession>A0A2W5T0Z0</accession>
<comment type="caution">
    <text evidence="6">The sequence shown here is derived from an EMBL/GenBank/DDBJ whole genome shotgun (WGS) entry which is preliminary data.</text>
</comment>
<dbReference type="PROSITE" id="PS51841">
    <property type="entry name" value="LTD"/>
    <property type="match status" value="1"/>
</dbReference>
<gene>
    <name evidence="6" type="ORF">DI536_22750</name>
</gene>
<name>A0A2W5T0Z0_9BACT</name>
<feature type="compositionally biased region" description="Polar residues" evidence="3">
    <location>
        <begin position="618"/>
        <end position="636"/>
    </location>
</feature>
<dbReference type="InterPro" id="IPR017897">
    <property type="entry name" value="Thrombospondin_3_rpt"/>
</dbReference>
<organism evidence="6 7">
    <name type="scientific">Archangium gephyra</name>
    <dbReference type="NCBI Taxonomy" id="48"/>
    <lineage>
        <taxon>Bacteria</taxon>
        <taxon>Pseudomonadati</taxon>
        <taxon>Myxococcota</taxon>
        <taxon>Myxococcia</taxon>
        <taxon>Myxococcales</taxon>
        <taxon>Cystobacterineae</taxon>
        <taxon>Archangiaceae</taxon>
        <taxon>Archangium</taxon>
    </lineage>
</organism>
<dbReference type="Pfam" id="PF00932">
    <property type="entry name" value="LTD"/>
    <property type="match status" value="1"/>
</dbReference>
<feature type="chain" id="PRO_5016060904" description="LTD domain-containing protein" evidence="4">
    <location>
        <begin position="24"/>
        <end position="662"/>
    </location>
</feature>
<feature type="region of interest" description="Disordered" evidence="3">
    <location>
        <begin position="612"/>
        <end position="662"/>
    </location>
</feature>
<dbReference type="Gene3D" id="4.10.1080.10">
    <property type="entry name" value="TSP type-3 repeat"/>
    <property type="match status" value="1"/>
</dbReference>
<dbReference type="GO" id="GO:0007155">
    <property type="term" value="P:cell adhesion"/>
    <property type="evidence" value="ECO:0007669"/>
    <property type="project" value="InterPro"/>
</dbReference>
<dbReference type="AlphaFoldDB" id="A0A2W5T0Z0"/>
<dbReference type="PROSITE" id="PS51257">
    <property type="entry name" value="PROKAR_LIPOPROTEIN"/>
    <property type="match status" value="1"/>
</dbReference>
<dbReference type="PANTHER" id="PTHR10199">
    <property type="entry name" value="THROMBOSPONDIN"/>
    <property type="match status" value="1"/>
</dbReference>
<dbReference type="PROSITE" id="PS51234">
    <property type="entry name" value="TSP3"/>
    <property type="match status" value="1"/>
</dbReference>
<keyword evidence="1 4" id="KW-0732">Signal</keyword>
<evidence type="ECO:0000256" key="4">
    <source>
        <dbReference type="SAM" id="SignalP"/>
    </source>
</evidence>
<evidence type="ECO:0000259" key="5">
    <source>
        <dbReference type="PROSITE" id="PS51841"/>
    </source>
</evidence>